<dbReference type="PANTHER" id="PTHR46963">
    <property type="entry name" value="SIMILAR TO RIKEN CDNA E130308A19"/>
    <property type="match status" value="1"/>
</dbReference>
<dbReference type="InterPro" id="IPR021893">
    <property type="entry name" value="ZMYM2-like_C"/>
</dbReference>
<comment type="caution">
    <text evidence="6">The sequence shown here is derived from an EMBL/GenBank/DDBJ whole genome shotgun (WGS) entry which is preliminary data.</text>
</comment>
<dbReference type="InterPro" id="IPR042838">
    <property type="entry name" value="KIAA1958"/>
</dbReference>
<evidence type="ECO:0000256" key="2">
    <source>
        <dbReference type="ARBA" id="ARBA00022553"/>
    </source>
</evidence>
<keyword evidence="3" id="KW-0832">Ubl conjugation</keyword>
<protein>
    <recommendedName>
        <fullName evidence="5">ZMYM2-like/QRICH1 C-terminal domain-containing protein</fullName>
    </recommendedName>
</protein>
<proteinExistence type="predicted"/>
<dbReference type="Proteomes" id="UP001159405">
    <property type="component" value="Unassembled WGS sequence"/>
</dbReference>
<sequence>MASRFKDLDVSVEDFISEQENESTKKKTLQNVAVLQQFLASKNEERKLEEIPPEELNEYLSEFIITVRTKDKQDEYEPSSLRGFIASFERYLKRKITTTYKFSTRKKLLGTERPEALLNTLWLNNTTQFGLRGCKEHRDMCWGDVKLKKTSTGVEFLEYGERQTKTRLGDDTNDVRPIAPKMFSLPNSDRCPVLTYKVFAEKRPTQMNFDEAPNLQSVNNYATVSEKQQMKMSRTLSAFTTGIVSKKDAPREESSCGSSSENNKMLVSQQRTEHTVTSSTCGQQQSATNFRWSYDKRWKHSCFDQHTQQITYIADKPEA</sequence>
<dbReference type="PANTHER" id="PTHR46963:SF2">
    <property type="match status" value="1"/>
</dbReference>
<keyword evidence="1" id="KW-1017">Isopeptide bond</keyword>
<dbReference type="EMBL" id="CALNXK010000123">
    <property type="protein sequence ID" value="CAH3162433.1"/>
    <property type="molecule type" value="Genomic_DNA"/>
</dbReference>
<evidence type="ECO:0000313" key="7">
    <source>
        <dbReference type="Proteomes" id="UP001159405"/>
    </source>
</evidence>
<organism evidence="6 7">
    <name type="scientific">Porites lobata</name>
    <dbReference type="NCBI Taxonomy" id="104759"/>
    <lineage>
        <taxon>Eukaryota</taxon>
        <taxon>Metazoa</taxon>
        <taxon>Cnidaria</taxon>
        <taxon>Anthozoa</taxon>
        <taxon>Hexacorallia</taxon>
        <taxon>Scleractinia</taxon>
        <taxon>Fungiina</taxon>
        <taxon>Poritidae</taxon>
        <taxon>Porites</taxon>
    </lineage>
</organism>
<dbReference type="Pfam" id="PF12012">
    <property type="entry name" value="DUF3504"/>
    <property type="match status" value="1"/>
</dbReference>
<feature type="domain" description="ZMYM2-like/QRICH1 C-terminal" evidence="5">
    <location>
        <begin position="106"/>
        <end position="207"/>
    </location>
</feature>
<evidence type="ECO:0000256" key="1">
    <source>
        <dbReference type="ARBA" id="ARBA00022499"/>
    </source>
</evidence>
<evidence type="ECO:0000259" key="5">
    <source>
        <dbReference type="Pfam" id="PF12012"/>
    </source>
</evidence>
<keyword evidence="2" id="KW-0597">Phosphoprotein</keyword>
<feature type="compositionally biased region" description="Polar residues" evidence="4">
    <location>
        <begin position="262"/>
        <end position="280"/>
    </location>
</feature>
<reference evidence="6 7" key="1">
    <citation type="submission" date="2022-05" db="EMBL/GenBank/DDBJ databases">
        <authorList>
            <consortium name="Genoscope - CEA"/>
            <person name="William W."/>
        </authorList>
    </citation>
    <scope>NUCLEOTIDE SEQUENCE [LARGE SCALE GENOMIC DNA]</scope>
</reference>
<evidence type="ECO:0000256" key="3">
    <source>
        <dbReference type="ARBA" id="ARBA00022843"/>
    </source>
</evidence>
<evidence type="ECO:0000313" key="6">
    <source>
        <dbReference type="EMBL" id="CAH3162433.1"/>
    </source>
</evidence>
<gene>
    <name evidence="6" type="ORF">PLOB_00005318</name>
</gene>
<evidence type="ECO:0000256" key="4">
    <source>
        <dbReference type="SAM" id="MobiDB-lite"/>
    </source>
</evidence>
<keyword evidence="7" id="KW-1185">Reference proteome</keyword>
<feature type="region of interest" description="Disordered" evidence="4">
    <location>
        <begin position="246"/>
        <end position="280"/>
    </location>
</feature>
<accession>A0ABN8QE52</accession>
<name>A0ABN8QE52_9CNID</name>